<sequence length="136" mass="15625">MAGTALASRARLGVWGVRAMQTRGFSSDKVRHGTNCCPTPECESHLFLWAFTNARVSALSQDHESSSGSIRDAGGAFGKREQAEEERFFRQKTKEQLEALKKHHEDEIYHHKKAIEHMEKEIERHKQKIKQLKHDD</sequence>
<dbReference type="SUPFAM" id="SSF64602">
    <property type="entry name" value="F1 ATPase inhibitor, IF1, C-terminal domain"/>
    <property type="match status" value="1"/>
</dbReference>
<evidence type="ECO:0000256" key="9">
    <source>
        <dbReference type="RuleBase" id="RU368087"/>
    </source>
</evidence>
<evidence type="ECO:0000256" key="3">
    <source>
        <dbReference type="ARBA" id="ARBA00019626"/>
    </source>
</evidence>
<gene>
    <name evidence="11" type="primary">ATPIF1</name>
</gene>
<dbReference type="AlphaFoldDB" id="A0A0P6J910"/>
<organism evidence="11">
    <name type="scientific">Heterocephalus glaber</name>
    <name type="common">Naked mole rat</name>
    <dbReference type="NCBI Taxonomy" id="10181"/>
    <lineage>
        <taxon>Eukaryota</taxon>
        <taxon>Metazoa</taxon>
        <taxon>Chordata</taxon>
        <taxon>Craniata</taxon>
        <taxon>Vertebrata</taxon>
        <taxon>Euteleostomi</taxon>
        <taxon>Mammalia</taxon>
        <taxon>Eutheria</taxon>
        <taxon>Euarchontoglires</taxon>
        <taxon>Glires</taxon>
        <taxon>Rodentia</taxon>
        <taxon>Hystricomorpha</taxon>
        <taxon>Bathyergidae</taxon>
        <taxon>Heterocephalus</taxon>
    </lineage>
</organism>
<dbReference type="FunFam" id="1.20.5.500:FF:000004">
    <property type="entry name" value="ATPase inhibitor A, mitochondrial"/>
    <property type="match status" value="1"/>
</dbReference>
<comment type="subcellular location">
    <subcellularLocation>
        <location evidence="1 9">Mitochondrion</location>
    </subcellularLocation>
</comment>
<dbReference type="GO" id="GO:0042030">
    <property type="term" value="F:ATPase inhibitor activity"/>
    <property type="evidence" value="ECO:0007669"/>
    <property type="project" value="UniProtKB-UniRule"/>
</dbReference>
<dbReference type="GO" id="GO:0005739">
    <property type="term" value="C:mitochondrion"/>
    <property type="evidence" value="ECO:0007669"/>
    <property type="project" value="UniProtKB-SubCell"/>
</dbReference>
<evidence type="ECO:0000256" key="8">
    <source>
        <dbReference type="ARBA" id="ARBA00046200"/>
    </source>
</evidence>
<dbReference type="InterPro" id="IPR007648">
    <property type="entry name" value="ATPase_inhibitor_mt"/>
</dbReference>
<dbReference type="PANTHER" id="PTHR48417">
    <property type="entry name" value="ATP SYNTHASE F1 SUBUNIT EPSILON"/>
    <property type="match status" value="1"/>
</dbReference>
<dbReference type="PANTHER" id="PTHR48417:SF1">
    <property type="entry name" value="ATP SYNTHASE F1 SUBUNIT EPSILON"/>
    <property type="match status" value="1"/>
</dbReference>
<evidence type="ECO:0000256" key="6">
    <source>
        <dbReference type="ARBA" id="ARBA00023128"/>
    </source>
</evidence>
<accession>A0A0P6J910</accession>
<comment type="domain">
    <text evidence="9">Forms an alpha-helical dimer with monomers associated via an antiparallel alpha-helical coiled coil, leaving each N-terminal inhibitory region accessible for interaction with an F1 catalytic domain. The inhibitory N-terminal region binds the alpha(ADP-bound)-beta(ADP-bound) (ATP5F1A-ATP5F1B) interface of F1-ATPase, and also contact the central gamma subunit (ATP5F1C). This dimeric state is favored by pH values below 7.0, and at higher values the dimers associate to form inactive homotetramer, where the inhibitory region is occluded, masking its inhibitory activity.</text>
</comment>
<keyword evidence="4" id="KW-0809">Transit peptide</keyword>
<evidence type="ECO:0000256" key="5">
    <source>
        <dbReference type="ARBA" id="ARBA00023054"/>
    </source>
</evidence>
<evidence type="ECO:0000256" key="7">
    <source>
        <dbReference type="ARBA" id="ARBA00026043"/>
    </source>
</evidence>
<reference evidence="11" key="1">
    <citation type="submission" date="2015-10" db="EMBL/GenBank/DDBJ databases">
        <title>FRAMA: From RNA-seq data to annotated mRNA assemblies.</title>
        <authorList>
            <person name="Bens M."/>
            <person name="Sahm A."/>
            <person name="Jahn N."/>
            <person name="Morhart M."/>
            <person name="Holtze S."/>
            <person name="Hildebrandt T.B."/>
            <person name="Platzer M."/>
            <person name="Szafranski K."/>
        </authorList>
    </citation>
    <scope>NUCLEOTIDE SEQUENCE</scope>
    <source>
        <tissue evidence="11">Kidney</tissue>
    </source>
</reference>
<evidence type="ECO:0000256" key="1">
    <source>
        <dbReference type="ARBA" id="ARBA00004173"/>
    </source>
</evidence>
<keyword evidence="5 10" id="KW-0175">Coiled coil</keyword>
<protein>
    <recommendedName>
        <fullName evidence="3 9">ATPase inhibitor, mitochondrial</fullName>
    </recommendedName>
    <alternativeName>
        <fullName evidence="9">ATP synthase F1 subunit epsilon</fullName>
    </alternativeName>
</protein>
<comment type="subunit">
    <text evidence="7 9">Homodimer; represents the active form and is present at a pH value below 6.5. Homotetramer; represents the inactive form and is present at a pH value above 7.0.</text>
</comment>
<dbReference type="Pfam" id="PF04568">
    <property type="entry name" value="IATP"/>
    <property type="match status" value="1"/>
</dbReference>
<evidence type="ECO:0000256" key="2">
    <source>
        <dbReference type="ARBA" id="ARBA00010901"/>
    </source>
</evidence>
<comment type="similarity">
    <text evidence="2 9">Belongs to the ATPase inhibitor family.</text>
</comment>
<keyword evidence="6 9" id="KW-0496">Mitochondrion</keyword>
<comment type="function">
    <text evidence="8">Endogenous F(1)F(o)-ATPase inhibitor limiting ATP depletion when the mitochondrial membrane potential falls below a threshold and the F(1)F(o)-ATP synthase starts hydrolyzing ATP to pump protons out of the mitochondrial matrix. Required to avoid the consumption of cellular ATP when the F(1)F(o)-ATP synthase enzyme acts as an ATP hydrolase. Indirectly acts as a regulator of heme synthesis in erythroid tissues: regulates heme synthesis by modulating the mitochondrial pH and redox potential, allowing FECH to efficiently catalyze the incorporation of iron into protoporphyrin IX to produce heme.</text>
</comment>
<evidence type="ECO:0000313" key="11">
    <source>
        <dbReference type="EMBL" id="JAO00105.1"/>
    </source>
</evidence>
<dbReference type="Gene3D" id="1.20.5.500">
    <property type="entry name" value="Single helix bin"/>
    <property type="match status" value="2"/>
</dbReference>
<evidence type="ECO:0000256" key="4">
    <source>
        <dbReference type="ARBA" id="ARBA00022946"/>
    </source>
</evidence>
<dbReference type="FunFam" id="1.20.5.500:FF:000003">
    <property type="entry name" value="ATPase inhibitor B, mitochondrial"/>
    <property type="match status" value="1"/>
</dbReference>
<feature type="coiled-coil region" evidence="10">
    <location>
        <begin position="108"/>
        <end position="135"/>
    </location>
</feature>
<name>A0A0P6J910_HETGA</name>
<proteinExistence type="inferred from homology"/>
<evidence type="ECO:0000256" key="10">
    <source>
        <dbReference type="SAM" id="Coils"/>
    </source>
</evidence>
<dbReference type="EMBL" id="GEBF01003528">
    <property type="protein sequence ID" value="JAO00105.1"/>
    <property type="molecule type" value="Transcribed_RNA"/>
</dbReference>